<dbReference type="NCBIfam" id="TIGR04381">
    <property type="entry name" value="HTH_TypR"/>
    <property type="match status" value="1"/>
</dbReference>
<accession>A0A0F9FZN8</accession>
<reference evidence="1" key="1">
    <citation type="journal article" date="2015" name="Nature">
        <title>Complex archaea that bridge the gap between prokaryotes and eukaryotes.</title>
        <authorList>
            <person name="Spang A."/>
            <person name="Saw J.H."/>
            <person name="Jorgensen S.L."/>
            <person name="Zaremba-Niedzwiedzka K."/>
            <person name="Martijn J."/>
            <person name="Lind A.E."/>
            <person name="van Eijk R."/>
            <person name="Schleper C."/>
            <person name="Guy L."/>
            <person name="Ettema T.J."/>
        </authorList>
    </citation>
    <scope>NUCLEOTIDE SEQUENCE</scope>
</reference>
<comment type="caution">
    <text evidence="1">The sequence shown here is derived from an EMBL/GenBank/DDBJ whole genome shotgun (WGS) entry which is preliminary data.</text>
</comment>
<organism evidence="1">
    <name type="scientific">marine sediment metagenome</name>
    <dbReference type="NCBI Taxonomy" id="412755"/>
    <lineage>
        <taxon>unclassified sequences</taxon>
        <taxon>metagenomes</taxon>
        <taxon>ecological metagenomes</taxon>
    </lineage>
</organism>
<dbReference type="EMBL" id="LAZR01019615">
    <property type="protein sequence ID" value="KKL91884.1"/>
    <property type="molecule type" value="Genomic_DNA"/>
</dbReference>
<dbReference type="AlphaFoldDB" id="A0A0F9FZN8"/>
<name>A0A0F9FZN8_9ZZZZ</name>
<proteinExistence type="predicted"/>
<protein>
    <recommendedName>
        <fullName evidence="2">HNH nuclease domain-containing protein</fullName>
    </recommendedName>
</protein>
<dbReference type="Gene3D" id="1.10.10.60">
    <property type="entry name" value="Homeodomain-like"/>
    <property type="match status" value="1"/>
</dbReference>
<dbReference type="InterPro" id="IPR030828">
    <property type="entry name" value="HTH_TyrR"/>
</dbReference>
<sequence>MHTCTICQKKYTYNYKDTKGHTKTKCNSCLANQRRFRRKERALEYKGRKCEICSYDKCRRALNFHHKDETKKNFGISGAHTRSWDEIQKELDKCTLVCSNCHMEIHAKLENYTYSQNLKIPEPEKKIRKTRKCQRCDKEFKVYSKSTRFCSQKCYRTDISKAPEKHILEELVWSIPSTQLAKQFGVSDTAIKKWCRKYGIKKPGRGYWRKIETSNPSKFT</sequence>
<dbReference type="GO" id="GO:0003677">
    <property type="term" value="F:DNA binding"/>
    <property type="evidence" value="ECO:0007669"/>
    <property type="project" value="UniProtKB-KW"/>
</dbReference>
<evidence type="ECO:0000313" key="1">
    <source>
        <dbReference type="EMBL" id="KKL91884.1"/>
    </source>
</evidence>
<gene>
    <name evidence="1" type="ORF">LCGC14_1890240</name>
</gene>
<evidence type="ECO:0008006" key="2">
    <source>
        <dbReference type="Google" id="ProtNLM"/>
    </source>
</evidence>